<dbReference type="EMBL" id="PGGS01000772">
    <property type="protein sequence ID" value="PNH01883.1"/>
    <property type="molecule type" value="Genomic_DNA"/>
</dbReference>
<keyword evidence="6" id="KW-1185">Reference proteome</keyword>
<dbReference type="OrthoDB" id="655030at2759"/>
<evidence type="ECO:0000313" key="6">
    <source>
        <dbReference type="Proteomes" id="UP000236333"/>
    </source>
</evidence>
<comment type="similarity">
    <text evidence="3">Belongs to the 3-hydroxybenzoate 6-hydroxylase family.</text>
</comment>
<sequence>MRCNRGSTARSAGVARGARAPHVRCLPVASVAPAAARSGASKRATWSAEPILVSGAGIAGLAVAVALSKIGLPVHVFEAGPGLRQEGAAIGLWANAWRALEALGAADGLRAGHLPLSRWVGYWACVALTPPADAAGRQRAALDVVRGWSWSMEEVIRRTPPEDIAWSRVSDRWTAGSFGRGCVTLAGDAAHPMTPNLGQGGCVALEDAVVLGQRLAALAAQRAPPSPSALAACLRAFEADRSARCLPLTVRSNLMGAALQTPLQPVCAVRNAFVRTVFQPSHFLDHTTFDCGTL</sequence>
<name>A0A2J7ZNN2_9CHLO</name>
<dbReference type="GO" id="GO:0004497">
    <property type="term" value="F:monooxygenase activity"/>
    <property type="evidence" value="ECO:0007669"/>
    <property type="project" value="UniProtKB-KW"/>
</dbReference>
<evidence type="ECO:0000259" key="4">
    <source>
        <dbReference type="Pfam" id="PF01494"/>
    </source>
</evidence>
<proteinExistence type="inferred from homology"/>
<gene>
    <name evidence="5" type="ORF">TSOC_012193</name>
</gene>
<dbReference type="AlphaFoldDB" id="A0A2J7ZNN2"/>
<dbReference type="InterPro" id="IPR002938">
    <property type="entry name" value="FAD-bd"/>
</dbReference>
<evidence type="ECO:0000256" key="1">
    <source>
        <dbReference type="ARBA" id="ARBA00023002"/>
    </source>
</evidence>
<reference evidence="5 6" key="1">
    <citation type="journal article" date="2017" name="Mol. Biol. Evol.">
        <title>The 4-celled Tetrabaena socialis nuclear genome reveals the essential components for genetic control of cell number at the origin of multicellularity in the volvocine lineage.</title>
        <authorList>
            <person name="Featherston J."/>
            <person name="Arakaki Y."/>
            <person name="Hanschen E.R."/>
            <person name="Ferris P.J."/>
            <person name="Michod R.E."/>
            <person name="Olson B.J.S.C."/>
            <person name="Nozaki H."/>
            <person name="Durand P.M."/>
        </authorList>
    </citation>
    <scope>NUCLEOTIDE SEQUENCE [LARGE SCALE GENOMIC DNA]</scope>
    <source>
        <strain evidence="5 6">NIES-571</strain>
    </source>
</reference>
<evidence type="ECO:0000313" key="5">
    <source>
        <dbReference type="EMBL" id="PNH01883.1"/>
    </source>
</evidence>
<dbReference type="PANTHER" id="PTHR45934">
    <property type="entry name" value="FAD/NAD(P)-BINDING OXIDOREDUCTASE FAMILY PROTEIN"/>
    <property type="match status" value="1"/>
</dbReference>
<accession>A0A2J7ZNN2</accession>
<dbReference type="SUPFAM" id="SSF51905">
    <property type="entry name" value="FAD/NAD(P)-binding domain"/>
    <property type="match status" value="1"/>
</dbReference>
<keyword evidence="2" id="KW-0503">Monooxygenase</keyword>
<protein>
    <submittedName>
        <fullName evidence="5">Zeaxanthin epoxidase, chloroplastic</fullName>
    </submittedName>
</protein>
<keyword evidence="1" id="KW-0560">Oxidoreductase</keyword>
<evidence type="ECO:0000256" key="2">
    <source>
        <dbReference type="ARBA" id="ARBA00023033"/>
    </source>
</evidence>
<dbReference type="InterPro" id="IPR044560">
    <property type="entry name" value="MOase"/>
</dbReference>
<dbReference type="Proteomes" id="UP000236333">
    <property type="component" value="Unassembled WGS sequence"/>
</dbReference>
<dbReference type="Gene3D" id="3.30.9.30">
    <property type="match status" value="1"/>
</dbReference>
<feature type="domain" description="FAD-binding" evidence="4">
    <location>
        <begin position="126"/>
        <end position="225"/>
    </location>
</feature>
<organism evidence="5 6">
    <name type="scientific">Tetrabaena socialis</name>
    <dbReference type="NCBI Taxonomy" id="47790"/>
    <lineage>
        <taxon>Eukaryota</taxon>
        <taxon>Viridiplantae</taxon>
        <taxon>Chlorophyta</taxon>
        <taxon>core chlorophytes</taxon>
        <taxon>Chlorophyceae</taxon>
        <taxon>CS clade</taxon>
        <taxon>Chlamydomonadales</taxon>
        <taxon>Tetrabaenaceae</taxon>
        <taxon>Tetrabaena</taxon>
    </lineage>
</organism>
<dbReference type="Gene3D" id="3.50.50.60">
    <property type="entry name" value="FAD/NAD(P)-binding domain"/>
    <property type="match status" value="2"/>
</dbReference>
<dbReference type="InterPro" id="IPR036188">
    <property type="entry name" value="FAD/NAD-bd_sf"/>
</dbReference>
<dbReference type="PANTHER" id="PTHR45934:SF9">
    <property type="entry name" value="FAD_NAD(P)-BINDING OXIDOREDUCTASE FAMILY PROTEIN"/>
    <property type="match status" value="1"/>
</dbReference>
<dbReference type="GO" id="GO:0071949">
    <property type="term" value="F:FAD binding"/>
    <property type="evidence" value="ECO:0007669"/>
    <property type="project" value="InterPro"/>
</dbReference>
<dbReference type="Pfam" id="PF01494">
    <property type="entry name" value="FAD_binding_3"/>
    <property type="match status" value="1"/>
</dbReference>
<evidence type="ECO:0000256" key="3">
    <source>
        <dbReference type="ARBA" id="ARBA00024018"/>
    </source>
</evidence>
<comment type="caution">
    <text evidence="5">The sequence shown here is derived from an EMBL/GenBank/DDBJ whole genome shotgun (WGS) entry which is preliminary data.</text>
</comment>